<name>A0A9W7SSK4_9PEZI</name>
<dbReference type="OrthoDB" id="3357341at2759"/>
<evidence type="ECO:0000313" key="4">
    <source>
        <dbReference type="Proteomes" id="UP001138500"/>
    </source>
</evidence>
<evidence type="ECO:0000256" key="2">
    <source>
        <dbReference type="SAM" id="MobiDB-lite"/>
    </source>
</evidence>
<feature type="compositionally biased region" description="Basic and acidic residues" evidence="2">
    <location>
        <begin position="488"/>
        <end position="497"/>
    </location>
</feature>
<reference evidence="3 4" key="2">
    <citation type="journal article" date="2021" name="Curr. Genet.">
        <title>Genetic response to nitrogen starvation in the aggressive Eucalyptus foliar pathogen Teratosphaeria destructans.</title>
        <authorList>
            <person name="Havenga M."/>
            <person name="Wingfield B.D."/>
            <person name="Wingfield M.J."/>
            <person name="Dreyer L.L."/>
            <person name="Roets F."/>
            <person name="Aylward J."/>
        </authorList>
    </citation>
    <scope>NUCLEOTIDE SEQUENCE [LARGE SCALE GENOMIC DNA]</scope>
    <source>
        <strain evidence="3">CMW44962</strain>
    </source>
</reference>
<keyword evidence="1" id="KW-0175">Coiled coil</keyword>
<keyword evidence="4" id="KW-1185">Reference proteome</keyword>
<feature type="region of interest" description="Disordered" evidence="2">
    <location>
        <begin position="461"/>
        <end position="506"/>
    </location>
</feature>
<sequence>MLDDNLPTFFLKSSATAKHHRELYLSYHGSDPAPSYSLHHIDPDSASPHHHPNCYAAALFDSHSPDILYGEDDIRRNGGVPPPPQPNLPTQFVIQLYAPDQQVRVERKEGKWGSSDSYEFSMPLTSFRVPSASTLDRGRSDPASLDITPKAHFVWKRESKLHKDLTCYYTGKSTDDVKKKSRRDPDIIISLWRSLREMTIYEPNLSRVDLEDPRGLEMVLLLSAVVLKDVYFGGNIRDVFNVSDTPGERKLSGGGRKLSNPQHTHSIHGAPNPLGTHPVRPLEPVRAATVAKPSSLPRLQTTPPNAHAPARPRPRPAAPPMPDPRTQWELDAETARLKAIAEAEAREERRRRAAMEKADELAARRLQKEAEEEARRAARQNAEIDRETERLRKLYGVQPIHHRSPTHANSSHSRHPYLQPLHEQTRVNLHIPLQPPPRVGSNGLYIQPAASSSALLMSGANPHASSLNVSSGPPRPGKKKSFFGLRSTSDDATERQRLAKKSSAMW</sequence>
<comment type="caution">
    <text evidence="3">The sequence shown here is derived from an EMBL/GenBank/DDBJ whole genome shotgun (WGS) entry which is preliminary data.</text>
</comment>
<evidence type="ECO:0000313" key="3">
    <source>
        <dbReference type="EMBL" id="KAH9827834.1"/>
    </source>
</evidence>
<feature type="coiled-coil region" evidence="1">
    <location>
        <begin position="338"/>
        <end position="394"/>
    </location>
</feature>
<feature type="region of interest" description="Disordered" evidence="2">
    <location>
        <begin position="243"/>
        <end position="326"/>
    </location>
</feature>
<protein>
    <submittedName>
        <fullName evidence="3">Uncharacterized protein</fullName>
    </submittedName>
</protein>
<proteinExistence type="predicted"/>
<gene>
    <name evidence="3" type="ORF">Tdes44962_MAKER02768</name>
</gene>
<dbReference type="EMBL" id="RIBY02001856">
    <property type="protein sequence ID" value="KAH9827834.1"/>
    <property type="molecule type" value="Genomic_DNA"/>
</dbReference>
<dbReference type="AlphaFoldDB" id="A0A9W7SSK4"/>
<accession>A0A9W7SSK4</accession>
<organism evidence="3 4">
    <name type="scientific">Teratosphaeria destructans</name>
    <dbReference type="NCBI Taxonomy" id="418781"/>
    <lineage>
        <taxon>Eukaryota</taxon>
        <taxon>Fungi</taxon>
        <taxon>Dikarya</taxon>
        <taxon>Ascomycota</taxon>
        <taxon>Pezizomycotina</taxon>
        <taxon>Dothideomycetes</taxon>
        <taxon>Dothideomycetidae</taxon>
        <taxon>Mycosphaerellales</taxon>
        <taxon>Teratosphaeriaceae</taxon>
        <taxon>Teratosphaeria</taxon>
    </lineage>
</organism>
<dbReference type="Proteomes" id="UP001138500">
    <property type="component" value="Unassembled WGS sequence"/>
</dbReference>
<evidence type="ECO:0000256" key="1">
    <source>
        <dbReference type="SAM" id="Coils"/>
    </source>
</evidence>
<reference evidence="3 4" key="1">
    <citation type="journal article" date="2018" name="IMA Fungus">
        <title>IMA Genome-F 10: Nine draft genome sequences of Claviceps purpurea s.lat., including C. arundinis, C. humidiphila, and C. cf. spartinae, pseudomolecules for the pitch canker pathogen Fusarium circinatum, draft genome of Davidsoniella eucalypti, Grosmannia galeiformis, Quambalaria eucalypti, and Teratosphaeria destructans.</title>
        <authorList>
            <person name="Wingfield B.D."/>
            <person name="Liu M."/>
            <person name="Nguyen H.D."/>
            <person name="Lane F.A."/>
            <person name="Morgan S.W."/>
            <person name="De Vos L."/>
            <person name="Wilken P.M."/>
            <person name="Duong T.A."/>
            <person name="Aylward J."/>
            <person name="Coetzee M.P."/>
            <person name="Dadej K."/>
            <person name="De Beer Z.W."/>
            <person name="Findlay W."/>
            <person name="Havenga M."/>
            <person name="Kolarik M."/>
            <person name="Menzies J.G."/>
            <person name="Naidoo K."/>
            <person name="Pochopski O."/>
            <person name="Shoukouhi P."/>
            <person name="Santana Q.C."/>
            <person name="Seifert K.A."/>
            <person name="Soal N."/>
            <person name="Steenkamp E.T."/>
            <person name="Tatham C.T."/>
            <person name="van der Nest M.A."/>
            <person name="Wingfield M.J."/>
        </authorList>
    </citation>
    <scope>NUCLEOTIDE SEQUENCE [LARGE SCALE GENOMIC DNA]</scope>
    <source>
        <strain evidence="3">CMW44962</strain>
    </source>
</reference>